<keyword evidence="5" id="KW-1185">Reference proteome</keyword>
<dbReference type="SMART" id="SM00824">
    <property type="entry name" value="PKS_TE"/>
    <property type="match status" value="1"/>
</dbReference>
<dbReference type="Gene3D" id="3.40.50.1820">
    <property type="entry name" value="alpha/beta hydrolase"/>
    <property type="match status" value="1"/>
</dbReference>
<dbReference type="EMBL" id="WBMT01000012">
    <property type="protein sequence ID" value="KAB2346153.1"/>
    <property type="molecule type" value="Genomic_DNA"/>
</dbReference>
<dbReference type="InterPro" id="IPR012223">
    <property type="entry name" value="TEII"/>
</dbReference>
<dbReference type="SUPFAM" id="SSF53474">
    <property type="entry name" value="alpha/beta-Hydrolases"/>
    <property type="match status" value="1"/>
</dbReference>
<dbReference type="Proteomes" id="UP000468735">
    <property type="component" value="Unassembled WGS sequence"/>
</dbReference>
<comment type="similarity">
    <text evidence="1">Belongs to the thioesterase family.</text>
</comment>
<proteinExistence type="inferred from homology"/>
<dbReference type="PANTHER" id="PTHR11487:SF0">
    <property type="entry name" value="S-ACYL FATTY ACID SYNTHASE THIOESTERASE, MEDIUM CHAIN"/>
    <property type="match status" value="1"/>
</dbReference>
<dbReference type="RefSeq" id="WP_151564331.1">
    <property type="nucleotide sequence ID" value="NZ_WBMT01000012.1"/>
</dbReference>
<feature type="domain" description="Thioesterase TesA-like" evidence="3">
    <location>
        <begin position="24"/>
        <end position="245"/>
    </location>
</feature>
<evidence type="ECO:0000313" key="4">
    <source>
        <dbReference type="EMBL" id="KAB2346153.1"/>
    </source>
</evidence>
<dbReference type="GO" id="GO:0008610">
    <property type="term" value="P:lipid biosynthetic process"/>
    <property type="evidence" value="ECO:0007669"/>
    <property type="project" value="TreeGrafter"/>
</dbReference>
<dbReference type="GO" id="GO:0016787">
    <property type="term" value="F:hydrolase activity"/>
    <property type="evidence" value="ECO:0007669"/>
    <property type="project" value="UniProtKB-KW"/>
</dbReference>
<evidence type="ECO:0000313" key="5">
    <source>
        <dbReference type="Proteomes" id="UP000468735"/>
    </source>
</evidence>
<name>A0A6H9YZY6_9ACTN</name>
<protein>
    <submittedName>
        <fullName evidence="4">Thioesterase</fullName>
    </submittedName>
</protein>
<comment type="caution">
    <text evidence="4">The sequence shown here is derived from an EMBL/GenBank/DDBJ whole genome shotgun (WGS) entry which is preliminary data.</text>
</comment>
<evidence type="ECO:0000259" key="3">
    <source>
        <dbReference type="SMART" id="SM00824"/>
    </source>
</evidence>
<evidence type="ECO:0000256" key="2">
    <source>
        <dbReference type="ARBA" id="ARBA00022801"/>
    </source>
</evidence>
<dbReference type="InterPro" id="IPR001031">
    <property type="entry name" value="Thioesterase"/>
</dbReference>
<keyword evidence="2" id="KW-0378">Hydrolase</keyword>
<dbReference type="Pfam" id="PF00975">
    <property type="entry name" value="Thioesterase"/>
    <property type="match status" value="1"/>
</dbReference>
<evidence type="ECO:0000256" key="1">
    <source>
        <dbReference type="ARBA" id="ARBA00007169"/>
    </source>
</evidence>
<dbReference type="PANTHER" id="PTHR11487">
    <property type="entry name" value="THIOESTERASE"/>
    <property type="match status" value="1"/>
</dbReference>
<sequence length="258" mass="28418">MTTLTTSAWVRRFHPADDAATRLICFPHAGGSATYFHPVSRTLSPDVDVLAIQYPGRQDCRFEACVEDLFEMADLVIEALHPWLDRPVSLFGHSMGATIAYEVARRLEAGGHAPLGLFASGRRAPSRHRDERVHRADDDGIVAELLRLDGTDAQVLHDPDLRRMILPAVRADYRAAETYRCVPGSTVGCPVIALVGDADPHVTVDEASGWRDHTTGPFDLKVFPGEHFYLNDHAPAVMKTITDHISEPIAKPITEPIT</sequence>
<reference evidence="4 5" key="1">
    <citation type="submission" date="2019-09" db="EMBL/GenBank/DDBJ databases">
        <title>Actinomadura physcomitrii sp. nov., a novel actinomycete isolated from moss [Physcomitrium sphaericum (Ludw) Fuernr].</title>
        <authorList>
            <person name="Zhuang X."/>
            <person name="Liu C."/>
        </authorList>
    </citation>
    <scope>NUCLEOTIDE SEQUENCE [LARGE SCALE GENOMIC DNA]</scope>
    <source>
        <strain evidence="4 5">HMC1</strain>
    </source>
</reference>
<dbReference type="InterPro" id="IPR029058">
    <property type="entry name" value="AB_hydrolase_fold"/>
</dbReference>
<gene>
    <name evidence="4" type="ORF">F8566_26050</name>
</gene>
<dbReference type="OrthoDB" id="8480037at2"/>
<organism evidence="4 5">
    <name type="scientific">Actinomadura rudentiformis</name>
    <dbReference type="NCBI Taxonomy" id="359158"/>
    <lineage>
        <taxon>Bacteria</taxon>
        <taxon>Bacillati</taxon>
        <taxon>Actinomycetota</taxon>
        <taxon>Actinomycetes</taxon>
        <taxon>Streptosporangiales</taxon>
        <taxon>Thermomonosporaceae</taxon>
        <taxon>Actinomadura</taxon>
    </lineage>
</organism>
<accession>A0A6H9YZY6</accession>
<dbReference type="InterPro" id="IPR020802">
    <property type="entry name" value="TesA-like"/>
</dbReference>
<dbReference type="AlphaFoldDB" id="A0A6H9YZY6"/>